<protein>
    <submittedName>
        <fullName evidence="3">Uncharacterized protein</fullName>
    </submittedName>
</protein>
<keyword evidence="2" id="KW-1185">Reference proteome</keyword>
<proteinExistence type="predicted"/>
<organism evidence="2 3">
    <name type="scientific">Romanomermis culicivorax</name>
    <name type="common">Nematode worm</name>
    <dbReference type="NCBI Taxonomy" id="13658"/>
    <lineage>
        <taxon>Eukaryota</taxon>
        <taxon>Metazoa</taxon>
        <taxon>Ecdysozoa</taxon>
        <taxon>Nematoda</taxon>
        <taxon>Enoplea</taxon>
        <taxon>Dorylaimia</taxon>
        <taxon>Mermithida</taxon>
        <taxon>Mermithoidea</taxon>
        <taxon>Mermithidae</taxon>
        <taxon>Romanomermis</taxon>
    </lineage>
</organism>
<feature type="region of interest" description="Disordered" evidence="1">
    <location>
        <begin position="1"/>
        <end position="28"/>
    </location>
</feature>
<evidence type="ECO:0000256" key="1">
    <source>
        <dbReference type="SAM" id="MobiDB-lite"/>
    </source>
</evidence>
<evidence type="ECO:0000313" key="3">
    <source>
        <dbReference type="WBParaSite" id="nRc.2.0.1.t09480-RA"/>
    </source>
</evidence>
<evidence type="ECO:0000313" key="2">
    <source>
        <dbReference type="Proteomes" id="UP000887565"/>
    </source>
</evidence>
<feature type="region of interest" description="Disordered" evidence="1">
    <location>
        <begin position="63"/>
        <end position="88"/>
    </location>
</feature>
<sequence>MQIDKLDDQQHRHLHGSGVPQKDGNESINQLRLGYEARHLKRNFGKEKWEKARRTANKLLGASGCIQSATLNRERPNTGKTTSSFSST</sequence>
<feature type="compositionally biased region" description="Polar residues" evidence="1">
    <location>
        <begin position="78"/>
        <end position="88"/>
    </location>
</feature>
<accession>A0A915I6J2</accession>
<name>A0A915I6J2_ROMCU</name>
<reference evidence="3" key="1">
    <citation type="submission" date="2022-11" db="UniProtKB">
        <authorList>
            <consortium name="WormBaseParasite"/>
        </authorList>
    </citation>
    <scope>IDENTIFICATION</scope>
</reference>
<feature type="compositionally biased region" description="Basic and acidic residues" evidence="1">
    <location>
        <begin position="1"/>
        <end position="11"/>
    </location>
</feature>
<dbReference type="WBParaSite" id="nRc.2.0.1.t09480-RA">
    <property type="protein sequence ID" value="nRc.2.0.1.t09480-RA"/>
    <property type="gene ID" value="nRc.2.0.1.g09480"/>
</dbReference>
<dbReference type="Proteomes" id="UP000887565">
    <property type="component" value="Unplaced"/>
</dbReference>
<dbReference type="AlphaFoldDB" id="A0A915I6J2"/>